<dbReference type="RefSeq" id="WP_378996133.1">
    <property type="nucleotide sequence ID" value="NZ_JBHSMT010000011.1"/>
</dbReference>
<feature type="chain" id="PRO_5046124740" description="DUF2147 domain-containing protein" evidence="1">
    <location>
        <begin position="20"/>
        <end position="143"/>
    </location>
</feature>
<reference evidence="3" key="1">
    <citation type="journal article" date="2019" name="Int. J. Syst. Evol. Microbiol.">
        <title>The Global Catalogue of Microorganisms (GCM) 10K type strain sequencing project: providing services to taxonomists for standard genome sequencing and annotation.</title>
        <authorList>
            <consortium name="The Broad Institute Genomics Platform"/>
            <consortium name="The Broad Institute Genome Sequencing Center for Infectious Disease"/>
            <person name="Wu L."/>
            <person name="Ma J."/>
        </authorList>
    </citation>
    <scope>NUCLEOTIDE SEQUENCE [LARGE SCALE GENOMIC DNA]</scope>
    <source>
        <strain evidence="3">JCM 17066</strain>
    </source>
</reference>
<evidence type="ECO:0000313" key="3">
    <source>
        <dbReference type="Proteomes" id="UP001596045"/>
    </source>
</evidence>
<accession>A0ABW0M9C5</accession>
<proteinExistence type="predicted"/>
<sequence>MKRIWVFLSLLCAFNSANATAPGEIIFGKWKIVEILDASSLAAFTTKEQAKQIIGEVLTINKNEVRFQGVVGLSPLFTKSKQNISDCFYDGYCLDPVKLHLPKTFTVVNIEYEPNGSYTFYLQNKNNIIFRKRGYFYQMTREK</sequence>
<evidence type="ECO:0008006" key="4">
    <source>
        <dbReference type="Google" id="ProtNLM"/>
    </source>
</evidence>
<evidence type="ECO:0000313" key="2">
    <source>
        <dbReference type="EMBL" id="MFC5473557.1"/>
    </source>
</evidence>
<evidence type="ECO:0000256" key="1">
    <source>
        <dbReference type="SAM" id="SignalP"/>
    </source>
</evidence>
<keyword evidence="1" id="KW-0732">Signal</keyword>
<name>A0ABW0M9C5_9BURK</name>
<keyword evidence="3" id="KW-1185">Reference proteome</keyword>
<protein>
    <recommendedName>
        <fullName evidence="4">DUF2147 domain-containing protein</fullName>
    </recommendedName>
</protein>
<dbReference type="Proteomes" id="UP001596045">
    <property type="component" value="Unassembled WGS sequence"/>
</dbReference>
<dbReference type="EMBL" id="JBHSMT010000011">
    <property type="protein sequence ID" value="MFC5473557.1"/>
    <property type="molecule type" value="Genomic_DNA"/>
</dbReference>
<organism evidence="2 3">
    <name type="scientific">Paraherbaspirillum soli</name>
    <dbReference type="NCBI Taxonomy" id="631222"/>
    <lineage>
        <taxon>Bacteria</taxon>
        <taxon>Pseudomonadati</taxon>
        <taxon>Pseudomonadota</taxon>
        <taxon>Betaproteobacteria</taxon>
        <taxon>Burkholderiales</taxon>
        <taxon>Oxalobacteraceae</taxon>
        <taxon>Paraherbaspirillum</taxon>
    </lineage>
</organism>
<feature type="signal peptide" evidence="1">
    <location>
        <begin position="1"/>
        <end position="19"/>
    </location>
</feature>
<gene>
    <name evidence="2" type="ORF">ACFPM8_06245</name>
</gene>
<comment type="caution">
    <text evidence="2">The sequence shown here is derived from an EMBL/GenBank/DDBJ whole genome shotgun (WGS) entry which is preliminary data.</text>
</comment>